<evidence type="ECO:0000256" key="1">
    <source>
        <dbReference type="ARBA" id="ARBA00022679"/>
    </source>
</evidence>
<evidence type="ECO:0000313" key="4">
    <source>
        <dbReference type="EMBL" id="KGD68226.1"/>
    </source>
</evidence>
<comment type="caution">
    <text evidence="4">The sequence shown here is derived from an EMBL/GenBank/DDBJ whole genome shotgun (WGS) entry which is preliminary data.</text>
</comment>
<dbReference type="EMBL" id="JRHH01000003">
    <property type="protein sequence ID" value="KGD68226.1"/>
    <property type="molecule type" value="Genomic_DNA"/>
</dbReference>
<dbReference type="AlphaFoldDB" id="A0A095SU88"/>
<dbReference type="RefSeq" id="WP_035125903.1">
    <property type="nucleotide sequence ID" value="NZ_JRHH01000003.1"/>
</dbReference>
<dbReference type="STRING" id="1453498.LG45_08000"/>
<keyword evidence="1 4" id="KW-0808">Transferase</keyword>
<dbReference type="PANTHER" id="PTHR43800:SF1">
    <property type="entry name" value="PEPTIDYL-LYSINE N-ACETYLTRANSFERASE YJAB"/>
    <property type="match status" value="1"/>
</dbReference>
<evidence type="ECO:0000259" key="3">
    <source>
        <dbReference type="PROSITE" id="PS51186"/>
    </source>
</evidence>
<reference evidence="4 5" key="1">
    <citation type="submission" date="2014-09" db="EMBL/GenBank/DDBJ databases">
        <title>Whole Genome Shotgun of Flavobacterium aquatile LMG 4008.</title>
        <authorList>
            <person name="Gale A.N."/>
            <person name="Pipes S.E."/>
            <person name="Newman J.D."/>
        </authorList>
    </citation>
    <scope>NUCLEOTIDE SEQUENCE [LARGE SCALE GENOMIC DNA]</scope>
    <source>
        <strain evidence="4 5">LMG 4008</strain>
    </source>
</reference>
<dbReference type="eggNOG" id="COG0456">
    <property type="taxonomic scope" value="Bacteria"/>
</dbReference>
<keyword evidence="5" id="KW-1185">Reference proteome</keyword>
<dbReference type="PROSITE" id="PS51186">
    <property type="entry name" value="GNAT"/>
    <property type="match status" value="1"/>
</dbReference>
<dbReference type="OrthoDB" id="9800604at2"/>
<dbReference type="SUPFAM" id="SSF55729">
    <property type="entry name" value="Acyl-CoA N-acyltransferases (Nat)"/>
    <property type="match status" value="1"/>
</dbReference>
<evidence type="ECO:0000313" key="5">
    <source>
        <dbReference type="Proteomes" id="UP000029554"/>
    </source>
</evidence>
<organism evidence="4 5">
    <name type="scientific">Flavobacterium aquatile LMG 4008 = ATCC 11947</name>
    <dbReference type="NCBI Taxonomy" id="1453498"/>
    <lineage>
        <taxon>Bacteria</taxon>
        <taxon>Pseudomonadati</taxon>
        <taxon>Bacteroidota</taxon>
        <taxon>Flavobacteriia</taxon>
        <taxon>Flavobacteriales</taxon>
        <taxon>Flavobacteriaceae</taxon>
        <taxon>Flavobacterium</taxon>
    </lineage>
</organism>
<evidence type="ECO:0000256" key="2">
    <source>
        <dbReference type="ARBA" id="ARBA00023315"/>
    </source>
</evidence>
<dbReference type="Proteomes" id="UP000029554">
    <property type="component" value="Unassembled WGS sequence"/>
</dbReference>
<keyword evidence="2" id="KW-0012">Acyltransferase</keyword>
<dbReference type="CDD" id="cd04301">
    <property type="entry name" value="NAT_SF"/>
    <property type="match status" value="1"/>
</dbReference>
<dbReference type="InterPro" id="IPR000182">
    <property type="entry name" value="GNAT_dom"/>
</dbReference>
<dbReference type="Pfam" id="PF13508">
    <property type="entry name" value="Acetyltransf_7"/>
    <property type="match status" value="1"/>
</dbReference>
<protein>
    <submittedName>
        <fullName evidence="4">Acetyltransferase</fullName>
    </submittedName>
</protein>
<proteinExistence type="predicted"/>
<dbReference type="PANTHER" id="PTHR43800">
    <property type="entry name" value="PEPTIDYL-LYSINE N-ACETYLTRANSFERASE YJAB"/>
    <property type="match status" value="1"/>
</dbReference>
<dbReference type="InterPro" id="IPR016181">
    <property type="entry name" value="Acyl_CoA_acyltransferase"/>
</dbReference>
<dbReference type="GO" id="GO:0016747">
    <property type="term" value="F:acyltransferase activity, transferring groups other than amino-acyl groups"/>
    <property type="evidence" value="ECO:0007669"/>
    <property type="project" value="InterPro"/>
</dbReference>
<gene>
    <name evidence="4" type="ORF">LG45_08000</name>
</gene>
<sequence length="165" mass="19374">MTISIAQKSQLSIIKELAYTIWPVAYGEILSKEQLDYMLDLIYNIESLEKQVDKNHVFLLVEDDNQFIGFASYELNFENSNKTKIQKLYVLPEIQGKGIGKQLINYIKQIAIDNKNLGLILNVNRFNKAKEFYLKYGFEITKEIKIDIGNDYIMDDYVMEFNFFK</sequence>
<dbReference type="Gene3D" id="3.40.630.30">
    <property type="match status" value="1"/>
</dbReference>
<feature type="domain" description="N-acetyltransferase" evidence="3">
    <location>
        <begin position="19"/>
        <end position="164"/>
    </location>
</feature>
<name>A0A095SU88_9FLAO</name>
<accession>A0A095SU88</accession>